<proteinExistence type="predicted"/>
<feature type="region of interest" description="Disordered" evidence="1">
    <location>
        <begin position="1"/>
        <end position="48"/>
    </location>
</feature>
<evidence type="ECO:0000313" key="3">
    <source>
        <dbReference type="Proteomes" id="UP000002700"/>
    </source>
</evidence>
<gene>
    <name evidence="2" type="primary">wbpN</name>
    <name evidence="2" type="ordered locus">BURPS1710b_A1320</name>
</gene>
<protein>
    <submittedName>
        <fullName evidence="2">WbpN</fullName>
    </submittedName>
</protein>
<dbReference type="HOGENOM" id="CLU_556305_0_0_4"/>
<dbReference type="EnsemblBacteria" id="ABA53393">
    <property type="protein sequence ID" value="ABA53393"/>
    <property type="gene ID" value="BURPS1710b_A1320"/>
</dbReference>
<reference evidence="2 3" key="1">
    <citation type="submission" date="2005-09" db="EMBL/GenBank/DDBJ databases">
        <authorList>
            <person name="Woods D.E."/>
            <person name="Nierman W.C."/>
        </authorList>
    </citation>
    <scope>NUCLEOTIDE SEQUENCE [LARGE SCALE GENOMIC DNA]</scope>
    <source>
        <strain evidence="2 3">1710b</strain>
    </source>
</reference>
<sequence length="490" mass="54824">MPAAFARPPAAACAARARRAARRARGPARRASRRGARSPRLQHRGDRVRDMVDVRIAQPRDACAAGAQQIDAVVLAQRVDLMGREPRVAEHPALLDEIVERRAGHARREPRGERGAHPLDSRPHRGDVAVPLPRERRIVQHGRDEARAVQRRARIDAAHARLDLAQHPCGLAFVRACDRQPAAAFAVQREVLRERMADKHGQPRIGHRADRPRVVVEAVAEALIRDVEKRNQRAPLAQRGELAPLLARQIDARRVVAARLQQHDRARGQRVERRHHRVEAHAVRRRVVIRIRMHVESRRGEQHAVVVPRRIADPDRAVGEIALEQIRAEAQRAGAAYRLHGRDPLLAQRGAVRAEHERLQRAPVVGHAFHRQIRVGVVPRGQPRRRRAHAVEHRHGAVFVVVKADAQIDLARLGIALKRLEQRQDRVAGVGGKMFEHVGHRVTDDGNSGAAAAPGPLPRGRAGMPRAAFRAAPPHDSWGACYRRKNEMCF</sequence>
<name>Q3JIX6_BURP1</name>
<dbReference type="Proteomes" id="UP000002700">
    <property type="component" value="Chromosome II"/>
</dbReference>
<dbReference type="KEGG" id="bpm:BURPS1710b_A1320"/>
<feature type="compositionally biased region" description="Low complexity" evidence="1">
    <location>
        <begin position="1"/>
        <end position="15"/>
    </location>
</feature>
<feature type="region of interest" description="Disordered" evidence="1">
    <location>
        <begin position="102"/>
        <end position="128"/>
    </location>
</feature>
<accession>Q3JIX6</accession>
<feature type="compositionally biased region" description="Low complexity" evidence="1">
    <location>
        <begin position="449"/>
        <end position="461"/>
    </location>
</feature>
<feature type="compositionally biased region" description="Basic residues" evidence="1">
    <location>
        <begin position="16"/>
        <end position="42"/>
    </location>
</feature>
<evidence type="ECO:0000256" key="1">
    <source>
        <dbReference type="SAM" id="MobiDB-lite"/>
    </source>
</evidence>
<organism evidence="2 3">
    <name type="scientific">Burkholderia pseudomallei (strain 1710b)</name>
    <dbReference type="NCBI Taxonomy" id="320372"/>
    <lineage>
        <taxon>Bacteria</taxon>
        <taxon>Pseudomonadati</taxon>
        <taxon>Pseudomonadota</taxon>
        <taxon>Betaproteobacteria</taxon>
        <taxon>Burkholderiales</taxon>
        <taxon>Burkholderiaceae</taxon>
        <taxon>Burkholderia</taxon>
        <taxon>pseudomallei group</taxon>
    </lineage>
</organism>
<dbReference type="AlphaFoldDB" id="Q3JIX6"/>
<feature type="region of interest" description="Disordered" evidence="1">
    <location>
        <begin position="439"/>
        <end position="461"/>
    </location>
</feature>
<evidence type="ECO:0000313" key="2">
    <source>
        <dbReference type="EMBL" id="ABA53393.1"/>
    </source>
</evidence>
<dbReference type="EMBL" id="CP000125">
    <property type="protein sequence ID" value="ABA53393.1"/>
    <property type="molecule type" value="Genomic_DNA"/>
</dbReference>